<dbReference type="PANTHER" id="PTHR43662:SF3">
    <property type="entry name" value="DOMAIN PROTEIN, PUTATIVE (AFU_ORTHOLOGUE AFUA_6G11970)-RELATED"/>
    <property type="match status" value="1"/>
</dbReference>
<feature type="signal peptide" evidence="1">
    <location>
        <begin position="1"/>
        <end position="20"/>
    </location>
</feature>
<dbReference type="PROSITE" id="PS51212">
    <property type="entry name" value="WSC"/>
    <property type="match status" value="1"/>
</dbReference>
<proteinExistence type="predicted"/>
<dbReference type="InterPro" id="IPR002889">
    <property type="entry name" value="WSC_carb-bd"/>
</dbReference>
<evidence type="ECO:0000259" key="2">
    <source>
        <dbReference type="PROSITE" id="PS51212"/>
    </source>
</evidence>
<reference evidence="3" key="1">
    <citation type="journal article" date="2020" name="Stud. Mycol.">
        <title>101 Dothideomycetes genomes: a test case for predicting lifestyles and emergence of pathogens.</title>
        <authorList>
            <person name="Haridas S."/>
            <person name="Albert R."/>
            <person name="Binder M."/>
            <person name="Bloem J."/>
            <person name="Labutti K."/>
            <person name="Salamov A."/>
            <person name="Andreopoulos B."/>
            <person name="Baker S."/>
            <person name="Barry K."/>
            <person name="Bills G."/>
            <person name="Bluhm B."/>
            <person name="Cannon C."/>
            <person name="Castanera R."/>
            <person name="Culley D."/>
            <person name="Daum C."/>
            <person name="Ezra D."/>
            <person name="Gonzalez J."/>
            <person name="Henrissat B."/>
            <person name="Kuo A."/>
            <person name="Liang C."/>
            <person name="Lipzen A."/>
            <person name="Lutzoni F."/>
            <person name="Magnuson J."/>
            <person name="Mondo S."/>
            <person name="Nolan M."/>
            <person name="Ohm R."/>
            <person name="Pangilinan J."/>
            <person name="Park H.-J."/>
            <person name="Ramirez L."/>
            <person name="Alfaro M."/>
            <person name="Sun H."/>
            <person name="Tritt A."/>
            <person name="Yoshinaga Y."/>
            <person name="Zwiers L.-H."/>
            <person name="Turgeon B."/>
            <person name="Goodwin S."/>
            <person name="Spatafora J."/>
            <person name="Crous P."/>
            <person name="Grigoriev I."/>
        </authorList>
    </citation>
    <scope>NUCLEOTIDE SEQUENCE</scope>
    <source>
        <strain evidence="3">CBS 130266</strain>
    </source>
</reference>
<name>A0A9P4U0C7_9PEZI</name>
<accession>A0A9P4U0C7</accession>
<comment type="caution">
    <text evidence="3">The sequence shown here is derived from an EMBL/GenBank/DDBJ whole genome shotgun (WGS) entry which is preliminary data.</text>
</comment>
<evidence type="ECO:0000256" key="1">
    <source>
        <dbReference type="SAM" id="SignalP"/>
    </source>
</evidence>
<evidence type="ECO:0000313" key="3">
    <source>
        <dbReference type="EMBL" id="KAF2432321.1"/>
    </source>
</evidence>
<keyword evidence="1" id="KW-0732">Signal</keyword>
<evidence type="ECO:0000313" key="4">
    <source>
        <dbReference type="Proteomes" id="UP000800235"/>
    </source>
</evidence>
<feature type="domain" description="WSC" evidence="2">
    <location>
        <begin position="372"/>
        <end position="468"/>
    </location>
</feature>
<feature type="chain" id="PRO_5040206283" evidence="1">
    <location>
        <begin position="21"/>
        <end position="489"/>
    </location>
</feature>
<gene>
    <name evidence="3" type="ORF">EJ08DRAFT_129396</name>
</gene>
<dbReference type="Proteomes" id="UP000800235">
    <property type="component" value="Unassembled WGS sequence"/>
</dbReference>
<protein>
    <submittedName>
        <fullName evidence="3">WSC-domain-containing protein</fullName>
    </submittedName>
</protein>
<dbReference type="PANTHER" id="PTHR43662">
    <property type="match status" value="1"/>
</dbReference>
<organism evidence="3 4">
    <name type="scientific">Tothia fuscella</name>
    <dbReference type="NCBI Taxonomy" id="1048955"/>
    <lineage>
        <taxon>Eukaryota</taxon>
        <taxon>Fungi</taxon>
        <taxon>Dikarya</taxon>
        <taxon>Ascomycota</taxon>
        <taxon>Pezizomycotina</taxon>
        <taxon>Dothideomycetes</taxon>
        <taxon>Pleosporomycetidae</taxon>
        <taxon>Venturiales</taxon>
        <taxon>Cylindrosympodiaceae</taxon>
        <taxon>Tothia</taxon>
    </lineage>
</organism>
<dbReference type="AlphaFoldDB" id="A0A9P4U0C7"/>
<dbReference type="SMART" id="SM00321">
    <property type="entry name" value="WSC"/>
    <property type="match status" value="1"/>
</dbReference>
<dbReference type="InterPro" id="IPR018535">
    <property type="entry name" value="DUF1996"/>
</dbReference>
<dbReference type="Pfam" id="PF09362">
    <property type="entry name" value="DUF1996"/>
    <property type="match status" value="1"/>
</dbReference>
<dbReference type="EMBL" id="MU007026">
    <property type="protein sequence ID" value="KAF2432321.1"/>
    <property type="molecule type" value="Genomic_DNA"/>
</dbReference>
<dbReference type="Pfam" id="PF01822">
    <property type="entry name" value="WSC"/>
    <property type="match status" value="1"/>
</dbReference>
<sequence length="489" mass="52281">MLPTTMFASLMAFLASPAAAYIRFNCANHAVEERADPIVNPGAVAGHAHKIAGGNGFGFTMDYEQARASKCSSCPIKQDLSNYWTPKLYFQGGDGTFTSVPTVGDNAADLNGGMTVYYQQRGPAAASKTLKAFPRDFRMLAGDPFKRNFTGDFPAQAINFACLGAGKPETNSLPDYNCPGGLRAQIYFPSCWDGKNYDSDNHRSHMSYPASGAHDNGPCPKTHPVQLISLFYEVLYDTNSFASKWPTSSKNPFVFANGDATGYGFHGDFVNGWDIDTLQAVTDTCTNDAAFGSTEKKDCPPIDKFTDDQQNACKIPPQIDEVVAGQLKALPGCNPVTHGPEPASKNPSCDGQTTGAITTAATYYTDITITKGWSYVGCGSDGGSPRTLGDKSTQYMSGVSMTVEYCVDFCSGYKYAGLEYGTQCWCGNTLPTDRAPQAGILGNCQMNCQGDDGEYCGGSWALSIYKKCDSTSSCQNAQYGTVGNGTTKA</sequence>
<dbReference type="OrthoDB" id="74764at2759"/>
<keyword evidence="4" id="KW-1185">Reference proteome</keyword>